<evidence type="ECO:0000313" key="3">
    <source>
        <dbReference type="Proteomes" id="UP000308197"/>
    </source>
</evidence>
<dbReference type="InParanoid" id="A0A5C3PQC0"/>
<sequence length="149" mass="16329">MVRAQNVRRPRLCSARANVCGLHTRSLARLLAAQASWILGVVRLLDMVATHPTKLQGPHSRWLASFYHLLCSGHTVLISANHTLSGNGRSRQPCDLAPSRERTTEQETPQYNEASTLTDISCLLAIETKEGCEYGVSSYRTEAIVAGLA</sequence>
<evidence type="ECO:0000256" key="1">
    <source>
        <dbReference type="SAM" id="MobiDB-lite"/>
    </source>
</evidence>
<proteinExistence type="predicted"/>
<organism evidence="2 3">
    <name type="scientific">Polyporus arcularius HHB13444</name>
    <dbReference type="NCBI Taxonomy" id="1314778"/>
    <lineage>
        <taxon>Eukaryota</taxon>
        <taxon>Fungi</taxon>
        <taxon>Dikarya</taxon>
        <taxon>Basidiomycota</taxon>
        <taxon>Agaricomycotina</taxon>
        <taxon>Agaricomycetes</taxon>
        <taxon>Polyporales</taxon>
        <taxon>Polyporaceae</taxon>
        <taxon>Polyporus</taxon>
    </lineage>
</organism>
<reference evidence="2 3" key="1">
    <citation type="journal article" date="2019" name="Nat. Ecol. Evol.">
        <title>Megaphylogeny resolves global patterns of mushroom evolution.</title>
        <authorList>
            <person name="Varga T."/>
            <person name="Krizsan K."/>
            <person name="Foldi C."/>
            <person name="Dima B."/>
            <person name="Sanchez-Garcia M."/>
            <person name="Sanchez-Ramirez S."/>
            <person name="Szollosi G.J."/>
            <person name="Szarkandi J.G."/>
            <person name="Papp V."/>
            <person name="Albert L."/>
            <person name="Andreopoulos W."/>
            <person name="Angelini C."/>
            <person name="Antonin V."/>
            <person name="Barry K.W."/>
            <person name="Bougher N.L."/>
            <person name="Buchanan P."/>
            <person name="Buyck B."/>
            <person name="Bense V."/>
            <person name="Catcheside P."/>
            <person name="Chovatia M."/>
            <person name="Cooper J."/>
            <person name="Damon W."/>
            <person name="Desjardin D."/>
            <person name="Finy P."/>
            <person name="Geml J."/>
            <person name="Haridas S."/>
            <person name="Hughes K."/>
            <person name="Justo A."/>
            <person name="Karasinski D."/>
            <person name="Kautmanova I."/>
            <person name="Kiss B."/>
            <person name="Kocsube S."/>
            <person name="Kotiranta H."/>
            <person name="LaButti K.M."/>
            <person name="Lechner B.E."/>
            <person name="Liimatainen K."/>
            <person name="Lipzen A."/>
            <person name="Lukacs Z."/>
            <person name="Mihaltcheva S."/>
            <person name="Morgado L.N."/>
            <person name="Niskanen T."/>
            <person name="Noordeloos M.E."/>
            <person name="Ohm R.A."/>
            <person name="Ortiz-Santana B."/>
            <person name="Ovrebo C."/>
            <person name="Racz N."/>
            <person name="Riley R."/>
            <person name="Savchenko A."/>
            <person name="Shiryaev A."/>
            <person name="Soop K."/>
            <person name="Spirin V."/>
            <person name="Szebenyi C."/>
            <person name="Tomsovsky M."/>
            <person name="Tulloss R.E."/>
            <person name="Uehling J."/>
            <person name="Grigoriev I.V."/>
            <person name="Vagvolgyi C."/>
            <person name="Papp T."/>
            <person name="Martin F.M."/>
            <person name="Miettinen O."/>
            <person name="Hibbett D.S."/>
            <person name="Nagy L.G."/>
        </authorList>
    </citation>
    <scope>NUCLEOTIDE SEQUENCE [LARGE SCALE GENOMIC DNA]</scope>
    <source>
        <strain evidence="2 3">HHB13444</strain>
    </source>
</reference>
<accession>A0A5C3PQC0</accession>
<dbReference type="EMBL" id="ML211007">
    <property type="protein sequence ID" value="TFK92004.1"/>
    <property type="molecule type" value="Genomic_DNA"/>
</dbReference>
<dbReference type="AlphaFoldDB" id="A0A5C3PQC0"/>
<keyword evidence="3" id="KW-1185">Reference proteome</keyword>
<protein>
    <submittedName>
        <fullName evidence="2">Uncharacterized protein</fullName>
    </submittedName>
</protein>
<name>A0A5C3PQC0_9APHY</name>
<gene>
    <name evidence="2" type="ORF">K466DRAFT_582328</name>
</gene>
<dbReference type="Proteomes" id="UP000308197">
    <property type="component" value="Unassembled WGS sequence"/>
</dbReference>
<evidence type="ECO:0000313" key="2">
    <source>
        <dbReference type="EMBL" id="TFK92004.1"/>
    </source>
</evidence>
<feature type="region of interest" description="Disordered" evidence="1">
    <location>
        <begin position="86"/>
        <end position="109"/>
    </location>
</feature>